<gene>
    <name evidence="2" type="ORF">UX05_C0010G0032</name>
</gene>
<organism evidence="2 3">
    <name type="scientific">Candidatus Amesbacteria bacterium GW2011_GWC2_45_19</name>
    <dbReference type="NCBI Taxonomy" id="1618366"/>
    <lineage>
        <taxon>Bacteria</taxon>
        <taxon>Candidatus Amesiibacteriota</taxon>
    </lineage>
</organism>
<reference evidence="2 3" key="1">
    <citation type="journal article" date="2015" name="Nature">
        <title>rRNA introns, odd ribosomes, and small enigmatic genomes across a large radiation of phyla.</title>
        <authorList>
            <person name="Brown C.T."/>
            <person name="Hug L.A."/>
            <person name="Thomas B.C."/>
            <person name="Sharon I."/>
            <person name="Castelle C.J."/>
            <person name="Singh A."/>
            <person name="Wilkins M.J."/>
            <person name="Williams K.H."/>
            <person name="Banfield J.F."/>
        </authorList>
    </citation>
    <scope>NUCLEOTIDE SEQUENCE [LARGE SCALE GENOMIC DNA]</scope>
</reference>
<dbReference type="PANTHER" id="PTHR21310">
    <property type="entry name" value="AMINOGLYCOSIDE PHOSPHOTRANSFERASE-RELATED-RELATED"/>
    <property type="match status" value="1"/>
</dbReference>
<sequence>MSHEYENLIGIESSTPYSSEIRKLFEKLKITPISHLGDGTINHAWLTTNLETGLKTVLVVGPQLTQVDLKSRTDSGYLDAHKFLKAQQAAQAVVGLGVPAIQFLQAGIVDTPRARFAWGLEEVAKGQSLDKYWSDMSTAEKLTISNQLGTLMGKWHTITSLPAVRSTETAQEWYQRRAVDLLADGIRLGVFTPLRAQNIMSSFQYVLNSLKINNTMGLIHGDLFQANVFVDTNDPTEITHIIDWETATIGHIGYEQVLSAWWFAEEHGGNQEVFDTMISSSASRGVGLGFTESDLYPAVALVDMFWHLNVIVSCTALHHTTDVPRWLDELDPLVSQPAIFNTYADLSH</sequence>
<evidence type="ECO:0000313" key="3">
    <source>
        <dbReference type="Proteomes" id="UP000034264"/>
    </source>
</evidence>
<dbReference type="Proteomes" id="UP000034264">
    <property type="component" value="Unassembled WGS sequence"/>
</dbReference>
<dbReference type="InterPro" id="IPR051678">
    <property type="entry name" value="AGP_Transferase"/>
</dbReference>
<dbReference type="InterPro" id="IPR011009">
    <property type="entry name" value="Kinase-like_dom_sf"/>
</dbReference>
<dbReference type="SUPFAM" id="SSF56112">
    <property type="entry name" value="Protein kinase-like (PK-like)"/>
    <property type="match status" value="1"/>
</dbReference>
<name>A0A0G1Q1X3_9BACT</name>
<dbReference type="InterPro" id="IPR002575">
    <property type="entry name" value="Aminoglycoside_PTrfase"/>
</dbReference>
<comment type="caution">
    <text evidence="2">The sequence shown here is derived from an EMBL/GenBank/DDBJ whole genome shotgun (WGS) entry which is preliminary data.</text>
</comment>
<evidence type="ECO:0000259" key="1">
    <source>
        <dbReference type="Pfam" id="PF01636"/>
    </source>
</evidence>
<proteinExistence type="predicted"/>
<dbReference type="Gene3D" id="3.90.1200.10">
    <property type="match status" value="1"/>
</dbReference>
<dbReference type="AlphaFoldDB" id="A0A0G1Q1X3"/>
<evidence type="ECO:0000313" key="2">
    <source>
        <dbReference type="EMBL" id="KKU02640.1"/>
    </source>
</evidence>
<dbReference type="PANTHER" id="PTHR21310:SF15">
    <property type="entry name" value="AMINOGLYCOSIDE PHOSPHOTRANSFERASE DOMAIN-CONTAINING PROTEIN"/>
    <property type="match status" value="1"/>
</dbReference>
<dbReference type="Pfam" id="PF01636">
    <property type="entry name" value="APH"/>
    <property type="match status" value="1"/>
</dbReference>
<protein>
    <recommendedName>
        <fullName evidence="1">Aminoglycoside phosphotransferase domain-containing protein</fullName>
    </recommendedName>
</protein>
<feature type="domain" description="Aminoglycoside phosphotransferase" evidence="1">
    <location>
        <begin position="80"/>
        <end position="269"/>
    </location>
</feature>
<dbReference type="EMBL" id="LCKS01000010">
    <property type="protein sequence ID" value="KKU02640.1"/>
    <property type="molecule type" value="Genomic_DNA"/>
</dbReference>
<accession>A0A0G1Q1X3</accession>